<evidence type="ECO:0000256" key="2">
    <source>
        <dbReference type="SAM" id="Phobius"/>
    </source>
</evidence>
<evidence type="ECO:0000313" key="3">
    <source>
        <dbReference type="EMBL" id="GGY78173.1"/>
    </source>
</evidence>
<dbReference type="Proteomes" id="UP000619761">
    <property type="component" value="Unassembled WGS sequence"/>
</dbReference>
<proteinExistence type="predicted"/>
<evidence type="ECO:0000313" key="4">
    <source>
        <dbReference type="Proteomes" id="UP000619761"/>
    </source>
</evidence>
<accession>A0ABQ3B723</accession>
<dbReference type="RefSeq" id="WP_189418836.1">
    <property type="nucleotide sequence ID" value="NZ_BMYZ01000002.1"/>
</dbReference>
<feature type="compositionally biased region" description="Basic and acidic residues" evidence="1">
    <location>
        <begin position="97"/>
        <end position="107"/>
    </location>
</feature>
<keyword evidence="2" id="KW-0472">Membrane</keyword>
<protein>
    <submittedName>
        <fullName evidence="3">Uncharacterized protein</fullName>
    </submittedName>
</protein>
<keyword evidence="2" id="KW-1133">Transmembrane helix</keyword>
<gene>
    <name evidence="3" type="ORF">GCM10011613_23460</name>
</gene>
<evidence type="ECO:0000256" key="1">
    <source>
        <dbReference type="SAM" id="MobiDB-lite"/>
    </source>
</evidence>
<feature type="region of interest" description="Disordered" evidence="1">
    <location>
        <begin position="85"/>
        <end position="107"/>
    </location>
</feature>
<organism evidence="3 4">
    <name type="scientific">Cellvibrio zantedeschiae</name>
    <dbReference type="NCBI Taxonomy" id="1237077"/>
    <lineage>
        <taxon>Bacteria</taxon>
        <taxon>Pseudomonadati</taxon>
        <taxon>Pseudomonadota</taxon>
        <taxon>Gammaproteobacteria</taxon>
        <taxon>Cellvibrionales</taxon>
        <taxon>Cellvibrionaceae</taxon>
        <taxon>Cellvibrio</taxon>
    </lineage>
</organism>
<reference evidence="4" key="1">
    <citation type="journal article" date="2019" name="Int. J. Syst. Evol. Microbiol.">
        <title>The Global Catalogue of Microorganisms (GCM) 10K type strain sequencing project: providing services to taxonomists for standard genome sequencing and annotation.</title>
        <authorList>
            <consortium name="The Broad Institute Genomics Platform"/>
            <consortium name="The Broad Institute Genome Sequencing Center for Infectious Disease"/>
            <person name="Wu L."/>
            <person name="Ma J."/>
        </authorList>
    </citation>
    <scope>NUCLEOTIDE SEQUENCE [LARGE SCALE GENOMIC DNA]</scope>
    <source>
        <strain evidence="4">KCTC 32239</strain>
    </source>
</reference>
<sequence length="107" mass="12996">MREPKFEWGPLPRGIYIGMLWFTIVIGWHFTNLLAYYVALLIFLGIGLRPLLEITKLYDFFSALSEKIEEGRWKKINENRRREVQRAERSKKYKSMRYKDPKLPKDW</sequence>
<keyword evidence="4" id="KW-1185">Reference proteome</keyword>
<comment type="caution">
    <text evidence="3">The sequence shown here is derived from an EMBL/GenBank/DDBJ whole genome shotgun (WGS) entry which is preliminary data.</text>
</comment>
<keyword evidence="2" id="KW-0812">Transmembrane</keyword>
<name>A0ABQ3B723_9GAMM</name>
<feature type="transmembrane region" description="Helical" evidence="2">
    <location>
        <begin position="12"/>
        <end position="28"/>
    </location>
</feature>
<dbReference type="EMBL" id="BMYZ01000002">
    <property type="protein sequence ID" value="GGY78173.1"/>
    <property type="molecule type" value="Genomic_DNA"/>
</dbReference>